<dbReference type="PANTHER" id="PTHR46060:SF1">
    <property type="entry name" value="MARINER MOS1 TRANSPOSASE-LIKE PROTEIN"/>
    <property type="match status" value="1"/>
</dbReference>
<dbReference type="AlphaFoldDB" id="A0A8X6F2M0"/>
<dbReference type="PANTHER" id="PTHR46060">
    <property type="entry name" value="MARINER MOS1 TRANSPOSASE-LIKE PROTEIN"/>
    <property type="match status" value="1"/>
</dbReference>
<dbReference type="Proteomes" id="UP000887116">
    <property type="component" value="Unassembled WGS sequence"/>
</dbReference>
<organism evidence="1 2">
    <name type="scientific">Trichonephila clavata</name>
    <name type="common">Joro spider</name>
    <name type="synonym">Nephila clavata</name>
    <dbReference type="NCBI Taxonomy" id="2740835"/>
    <lineage>
        <taxon>Eukaryota</taxon>
        <taxon>Metazoa</taxon>
        <taxon>Ecdysozoa</taxon>
        <taxon>Arthropoda</taxon>
        <taxon>Chelicerata</taxon>
        <taxon>Arachnida</taxon>
        <taxon>Araneae</taxon>
        <taxon>Araneomorphae</taxon>
        <taxon>Entelegynae</taxon>
        <taxon>Araneoidea</taxon>
        <taxon>Nephilidae</taxon>
        <taxon>Trichonephila</taxon>
    </lineage>
</organism>
<evidence type="ECO:0000313" key="2">
    <source>
        <dbReference type="Proteomes" id="UP000887116"/>
    </source>
</evidence>
<gene>
    <name evidence="1" type="ORF">TNCT_640481</name>
</gene>
<reference evidence="1" key="1">
    <citation type="submission" date="2020-07" db="EMBL/GenBank/DDBJ databases">
        <title>Multicomponent nature underlies the extraordinary mechanical properties of spider dragline silk.</title>
        <authorList>
            <person name="Kono N."/>
            <person name="Nakamura H."/>
            <person name="Mori M."/>
            <person name="Yoshida Y."/>
            <person name="Ohtoshi R."/>
            <person name="Malay A.D."/>
            <person name="Moran D.A.P."/>
            <person name="Tomita M."/>
            <person name="Numata K."/>
            <person name="Arakawa K."/>
        </authorList>
    </citation>
    <scope>NUCLEOTIDE SEQUENCE</scope>
</reference>
<keyword evidence="2" id="KW-1185">Reference proteome</keyword>
<dbReference type="GO" id="GO:0003676">
    <property type="term" value="F:nucleic acid binding"/>
    <property type="evidence" value="ECO:0007669"/>
    <property type="project" value="InterPro"/>
</dbReference>
<name>A0A8X6F2M0_TRICU</name>
<dbReference type="InterPro" id="IPR036397">
    <property type="entry name" value="RNaseH_sf"/>
</dbReference>
<dbReference type="EMBL" id="BMAO01010756">
    <property type="protein sequence ID" value="GFQ69293.1"/>
    <property type="molecule type" value="Genomic_DNA"/>
</dbReference>
<sequence>MENRKVTSEMLLQRQERKSFLYRIVTGDEKWIYFENPKRKKIVAFTCRSRFFNTKAKSRRQEDHVLCLWDQGGTAYYELLKSG</sequence>
<comment type="caution">
    <text evidence="1">The sequence shown here is derived from an EMBL/GenBank/DDBJ whole genome shotgun (WGS) entry which is preliminary data.</text>
</comment>
<proteinExistence type="predicted"/>
<accession>A0A8X6F2M0</accession>
<dbReference type="OrthoDB" id="7600185at2759"/>
<evidence type="ECO:0000313" key="1">
    <source>
        <dbReference type="EMBL" id="GFQ69293.1"/>
    </source>
</evidence>
<dbReference type="Gene3D" id="3.30.420.10">
    <property type="entry name" value="Ribonuclease H-like superfamily/Ribonuclease H"/>
    <property type="match status" value="1"/>
</dbReference>
<protein>
    <submittedName>
        <fullName evidence="1">Mariner transposase</fullName>
    </submittedName>
</protein>
<dbReference type="InterPro" id="IPR052709">
    <property type="entry name" value="Transposase-MT_Hybrid"/>
</dbReference>